<dbReference type="CDD" id="cd00397">
    <property type="entry name" value="DNA_BRE_C"/>
    <property type="match status" value="1"/>
</dbReference>
<dbReference type="AlphaFoldDB" id="A0AA88XFK6"/>
<dbReference type="SUPFAM" id="SSF56349">
    <property type="entry name" value="DNA breaking-rejoining enzymes"/>
    <property type="match status" value="1"/>
</dbReference>
<keyword evidence="1" id="KW-0233">DNA recombination</keyword>
<dbReference type="GO" id="GO:0006310">
    <property type="term" value="P:DNA recombination"/>
    <property type="evidence" value="ECO:0007669"/>
    <property type="project" value="UniProtKB-KW"/>
</dbReference>
<dbReference type="EMBL" id="VSWD01000013">
    <property type="protein sequence ID" value="KAK3084430.1"/>
    <property type="molecule type" value="Genomic_DNA"/>
</dbReference>
<feature type="region of interest" description="Disordered" evidence="2">
    <location>
        <begin position="182"/>
        <end position="208"/>
    </location>
</feature>
<organism evidence="4 5">
    <name type="scientific">Pinctada imbricata</name>
    <name type="common">Atlantic pearl-oyster</name>
    <name type="synonym">Pinctada martensii</name>
    <dbReference type="NCBI Taxonomy" id="66713"/>
    <lineage>
        <taxon>Eukaryota</taxon>
        <taxon>Metazoa</taxon>
        <taxon>Spiralia</taxon>
        <taxon>Lophotrochozoa</taxon>
        <taxon>Mollusca</taxon>
        <taxon>Bivalvia</taxon>
        <taxon>Autobranchia</taxon>
        <taxon>Pteriomorphia</taxon>
        <taxon>Pterioida</taxon>
        <taxon>Pterioidea</taxon>
        <taxon>Pteriidae</taxon>
        <taxon>Pinctada</taxon>
    </lineage>
</organism>
<dbReference type="PROSITE" id="PS51898">
    <property type="entry name" value="TYR_RECOMBINASE"/>
    <property type="match status" value="1"/>
</dbReference>
<dbReference type="Pfam" id="PF00589">
    <property type="entry name" value="Phage_integrase"/>
    <property type="match status" value="1"/>
</dbReference>
<feature type="domain" description="Tyr recombinase" evidence="3">
    <location>
        <begin position="1"/>
        <end position="176"/>
    </location>
</feature>
<evidence type="ECO:0000313" key="4">
    <source>
        <dbReference type="EMBL" id="KAK3084430.1"/>
    </source>
</evidence>
<dbReference type="PANTHER" id="PTHR21446">
    <property type="entry name" value="DUF3504 DOMAIN-CONTAINING PROTEIN"/>
    <property type="match status" value="1"/>
</dbReference>
<evidence type="ECO:0000256" key="1">
    <source>
        <dbReference type="ARBA" id="ARBA00023172"/>
    </source>
</evidence>
<dbReference type="GO" id="GO:0015074">
    <property type="term" value="P:DNA integration"/>
    <property type="evidence" value="ECO:0007669"/>
    <property type="project" value="InterPro"/>
</dbReference>
<dbReference type="InterPro" id="IPR052787">
    <property type="entry name" value="MAVS"/>
</dbReference>
<evidence type="ECO:0000259" key="3">
    <source>
        <dbReference type="PROSITE" id="PS51898"/>
    </source>
</evidence>
<name>A0AA88XFK6_PINIB</name>
<comment type="caution">
    <text evidence="4">The sequence shown here is derived from an EMBL/GenBank/DDBJ whole genome shotgun (WGS) entry which is preliminary data.</text>
</comment>
<sequence length="281" mass="31487">MKVLHSIFDDVKRLLSPLKFDDMGQEYAEMRYNESTKNHKGDNLKDKDFESKPRMYANGSNSCPITSLKKYLEKRNSDSDNLFQQPRPKVTELDSTWYTSRPVGVRVLNEMMKSISKDANLSRVYTNHSVRATTITLLAHAGVETREIMKVSGHRNEASVRSYNADSSDAQKRAYSAIIQGQGEPATATSSTSTHALPESTTDSSVVPYGSMRSSQLVHTASHPPSHHHHGVMPVTVNNTATYNSIVQCSQRPSYISYHGQFNVSNSTVNVYNYHAPQNRQ</sequence>
<dbReference type="InterPro" id="IPR011010">
    <property type="entry name" value="DNA_brk_join_enz"/>
</dbReference>
<feature type="compositionally biased region" description="Low complexity" evidence="2">
    <location>
        <begin position="186"/>
        <end position="196"/>
    </location>
</feature>
<dbReference type="Proteomes" id="UP001186944">
    <property type="component" value="Unassembled WGS sequence"/>
</dbReference>
<dbReference type="GO" id="GO:0003677">
    <property type="term" value="F:DNA binding"/>
    <property type="evidence" value="ECO:0007669"/>
    <property type="project" value="InterPro"/>
</dbReference>
<dbReference type="InterPro" id="IPR002104">
    <property type="entry name" value="Integrase_catalytic"/>
</dbReference>
<accession>A0AA88XFK6</accession>
<dbReference type="Gene3D" id="1.10.443.10">
    <property type="entry name" value="Intergrase catalytic core"/>
    <property type="match status" value="1"/>
</dbReference>
<keyword evidence="5" id="KW-1185">Reference proteome</keyword>
<gene>
    <name evidence="4" type="ORF">FSP39_013494</name>
</gene>
<evidence type="ECO:0000256" key="2">
    <source>
        <dbReference type="SAM" id="MobiDB-lite"/>
    </source>
</evidence>
<reference evidence="4" key="1">
    <citation type="submission" date="2019-08" db="EMBL/GenBank/DDBJ databases">
        <title>The improved chromosome-level genome for the pearl oyster Pinctada fucata martensii using PacBio sequencing and Hi-C.</title>
        <authorList>
            <person name="Zheng Z."/>
        </authorList>
    </citation>
    <scope>NUCLEOTIDE SEQUENCE</scope>
    <source>
        <strain evidence="4">ZZ-2019</strain>
        <tissue evidence="4">Adductor muscle</tissue>
    </source>
</reference>
<dbReference type="InterPro" id="IPR013762">
    <property type="entry name" value="Integrase-like_cat_sf"/>
</dbReference>
<protein>
    <recommendedName>
        <fullName evidence="3">Tyr recombinase domain-containing protein</fullName>
    </recommendedName>
</protein>
<evidence type="ECO:0000313" key="5">
    <source>
        <dbReference type="Proteomes" id="UP001186944"/>
    </source>
</evidence>
<dbReference type="PANTHER" id="PTHR21446:SF12">
    <property type="entry name" value="POTASSIUM CHANNEL TETRAMERIZATION DOMAIN CONTAINING 1"/>
    <property type="match status" value="1"/>
</dbReference>
<proteinExistence type="predicted"/>